<dbReference type="Gene3D" id="1.25.10.10">
    <property type="entry name" value="Leucine-rich Repeat Variant"/>
    <property type="match status" value="1"/>
</dbReference>
<dbReference type="SUPFAM" id="SSF48371">
    <property type="entry name" value="ARM repeat"/>
    <property type="match status" value="1"/>
</dbReference>
<dbReference type="SUPFAM" id="SSF48239">
    <property type="entry name" value="Terpenoid cyclases/Protein prenyltransferases"/>
    <property type="match status" value="1"/>
</dbReference>
<proteinExistence type="predicted"/>
<evidence type="ECO:0000313" key="2">
    <source>
        <dbReference type="EMBL" id="TWT98069.1"/>
    </source>
</evidence>
<organism evidence="2 3">
    <name type="scientific">Botrimarina colliarenosi</name>
    <dbReference type="NCBI Taxonomy" id="2528001"/>
    <lineage>
        <taxon>Bacteria</taxon>
        <taxon>Pseudomonadati</taxon>
        <taxon>Planctomycetota</taxon>
        <taxon>Planctomycetia</taxon>
        <taxon>Pirellulales</taxon>
        <taxon>Lacipirellulaceae</taxon>
        <taxon>Botrimarina</taxon>
    </lineage>
</organism>
<keyword evidence="3" id="KW-1185">Reference proteome</keyword>
<gene>
    <name evidence="2" type="ORF">Pla108_22240</name>
</gene>
<dbReference type="Proteomes" id="UP000317421">
    <property type="component" value="Unassembled WGS sequence"/>
</dbReference>
<protein>
    <recommendedName>
        <fullName evidence="4">Prenyltransferase and squalene oxidase repeat protein</fullName>
    </recommendedName>
</protein>
<dbReference type="OrthoDB" id="248095at2"/>
<dbReference type="InterPro" id="IPR016024">
    <property type="entry name" value="ARM-type_fold"/>
</dbReference>
<sequence precursor="true">MRPSKATPWRLALLAVLACCLAGGESHALLPTSARVRELVDAGVASLEKMAYEGGDYERRLGAKCLVGLALYKAGHTKSPRIREAIEACRSEAGDVARDDTTYSQGLAVIFLTEVAPQRERALIQQYLGMLTRRQMPHGGWGYTGENLGDTSQTQYVALAMWQAHKVGLSIESTEAKGLIDWLSRTQSPEGGWGYKGNVANGSQLIQQAGVTPTLTAAALASLMIGADLHGVLNIGSMAAAGGQGPGGVELPPSVQLASDRTSAAKNLSPRGVDWDRVQAAIKEGEEWMDEADIEATGRYPYYYLYALERYHSFREARTGDTNLEPKWYEQGVDYIEKSQQSPGVWQQGCGTPADTAFAVLFLMRATQKSLRAGIGEGALVSGRGLPKNLAAAKLKRGQVVVEMDPVGVGEFLSMMEKGESDRLDALASDPASLVVGDLSAADTERLTQVLHTGEPGQRLVAARALGHLGDLDLFPALLYGLTDPDPRVALAARDGLRAIARRPRGFGMPDDFNDDQRYAELEQWKRWYLTLRPEAVIDLGR</sequence>
<keyword evidence="1" id="KW-0732">Signal</keyword>
<dbReference type="CDD" id="cd00688">
    <property type="entry name" value="ISOPREN_C2_like"/>
    <property type="match status" value="1"/>
</dbReference>
<feature type="chain" id="PRO_5022928788" description="Prenyltransferase and squalene oxidase repeat protein" evidence="1">
    <location>
        <begin position="29"/>
        <end position="542"/>
    </location>
</feature>
<dbReference type="RefSeq" id="WP_146444953.1">
    <property type="nucleotide sequence ID" value="NZ_SJPR01000002.1"/>
</dbReference>
<accession>A0A5C6AEN1</accession>
<dbReference type="InterPro" id="IPR011989">
    <property type="entry name" value="ARM-like"/>
</dbReference>
<evidence type="ECO:0000313" key="3">
    <source>
        <dbReference type="Proteomes" id="UP000317421"/>
    </source>
</evidence>
<reference evidence="2 3" key="1">
    <citation type="submission" date="2019-02" db="EMBL/GenBank/DDBJ databases">
        <title>Deep-cultivation of Planctomycetes and their phenomic and genomic characterization uncovers novel biology.</title>
        <authorList>
            <person name="Wiegand S."/>
            <person name="Jogler M."/>
            <person name="Boedeker C."/>
            <person name="Pinto D."/>
            <person name="Vollmers J."/>
            <person name="Rivas-Marin E."/>
            <person name="Kohn T."/>
            <person name="Peeters S.H."/>
            <person name="Heuer A."/>
            <person name="Rast P."/>
            <person name="Oberbeckmann S."/>
            <person name="Bunk B."/>
            <person name="Jeske O."/>
            <person name="Meyerdierks A."/>
            <person name="Storesund J.E."/>
            <person name="Kallscheuer N."/>
            <person name="Luecker S."/>
            <person name="Lage O.M."/>
            <person name="Pohl T."/>
            <person name="Merkel B.J."/>
            <person name="Hornburger P."/>
            <person name="Mueller R.-W."/>
            <person name="Bruemmer F."/>
            <person name="Labrenz M."/>
            <person name="Spormann A.M."/>
            <person name="Op Den Camp H."/>
            <person name="Overmann J."/>
            <person name="Amann R."/>
            <person name="Jetten M.S.M."/>
            <person name="Mascher T."/>
            <person name="Medema M.H."/>
            <person name="Devos D.P."/>
            <person name="Kaster A.-K."/>
            <person name="Ovreas L."/>
            <person name="Rohde M."/>
            <person name="Galperin M.Y."/>
            <person name="Jogler C."/>
        </authorList>
    </citation>
    <scope>NUCLEOTIDE SEQUENCE [LARGE SCALE GENOMIC DNA]</scope>
    <source>
        <strain evidence="2 3">Pla108</strain>
    </source>
</reference>
<evidence type="ECO:0000256" key="1">
    <source>
        <dbReference type="SAM" id="SignalP"/>
    </source>
</evidence>
<dbReference type="Gene3D" id="1.50.10.20">
    <property type="match status" value="1"/>
</dbReference>
<dbReference type="AlphaFoldDB" id="A0A5C6AEN1"/>
<evidence type="ECO:0008006" key="4">
    <source>
        <dbReference type="Google" id="ProtNLM"/>
    </source>
</evidence>
<dbReference type="InterPro" id="IPR008930">
    <property type="entry name" value="Terpenoid_cyclase/PrenylTrfase"/>
</dbReference>
<comment type="caution">
    <text evidence="2">The sequence shown here is derived from an EMBL/GenBank/DDBJ whole genome shotgun (WGS) entry which is preliminary data.</text>
</comment>
<feature type="signal peptide" evidence="1">
    <location>
        <begin position="1"/>
        <end position="28"/>
    </location>
</feature>
<dbReference type="EMBL" id="SJPR01000002">
    <property type="protein sequence ID" value="TWT98069.1"/>
    <property type="molecule type" value="Genomic_DNA"/>
</dbReference>
<name>A0A5C6AEN1_9BACT</name>